<name>A0ABQ3WHM6_9ACTN</name>
<feature type="transmembrane region" description="Helical" evidence="2">
    <location>
        <begin position="18"/>
        <end position="38"/>
    </location>
</feature>
<protein>
    <submittedName>
        <fullName evidence="3">Uncharacterized protein</fullName>
    </submittedName>
</protein>
<keyword evidence="2" id="KW-0472">Membrane</keyword>
<dbReference type="RefSeq" id="WP_204296163.1">
    <property type="nucleotide sequence ID" value="NZ_BAAAGQ010000012.1"/>
</dbReference>
<evidence type="ECO:0000313" key="3">
    <source>
        <dbReference type="EMBL" id="GID45744.1"/>
    </source>
</evidence>
<sequence length="117" mass="11940">MDVVFAVNNFGDTRSGGLAGPMGLFLIVLMCVATVLLIRNMNKRIRRLPDSFPAADERDRVAQIARDSAGAGSSGAAAAAEVEPDRSGAAAGPAEAEVAGVPEEQSGSAPGDGRERS</sequence>
<feature type="compositionally biased region" description="Low complexity" evidence="1">
    <location>
        <begin position="68"/>
        <end position="80"/>
    </location>
</feature>
<dbReference type="EMBL" id="BOMF01000058">
    <property type="protein sequence ID" value="GID45744.1"/>
    <property type="molecule type" value="Genomic_DNA"/>
</dbReference>
<proteinExistence type="predicted"/>
<gene>
    <name evidence="3" type="ORF">Aca07nite_30190</name>
</gene>
<feature type="compositionally biased region" description="Low complexity" evidence="1">
    <location>
        <begin position="88"/>
        <end position="104"/>
    </location>
</feature>
<keyword evidence="2" id="KW-1133">Transmembrane helix</keyword>
<accession>A0ABQ3WHM6</accession>
<keyword evidence="2" id="KW-0812">Transmembrane</keyword>
<organism evidence="3">
    <name type="scientific">Actinoplanes campanulatus</name>
    <dbReference type="NCBI Taxonomy" id="113559"/>
    <lineage>
        <taxon>Bacteria</taxon>
        <taxon>Bacillati</taxon>
        <taxon>Actinomycetota</taxon>
        <taxon>Actinomycetes</taxon>
        <taxon>Micromonosporales</taxon>
        <taxon>Micromonosporaceae</taxon>
        <taxon>Actinoplanes</taxon>
    </lineage>
</organism>
<evidence type="ECO:0000256" key="2">
    <source>
        <dbReference type="SAM" id="Phobius"/>
    </source>
</evidence>
<evidence type="ECO:0000256" key="1">
    <source>
        <dbReference type="SAM" id="MobiDB-lite"/>
    </source>
</evidence>
<comment type="caution">
    <text evidence="3">The sequence shown here is derived from an EMBL/GenBank/DDBJ whole genome shotgun (WGS) entry which is preliminary data.</text>
</comment>
<feature type="region of interest" description="Disordered" evidence="1">
    <location>
        <begin position="65"/>
        <end position="117"/>
    </location>
</feature>
<reference evidence="3" key="1">
    <citation type="submission" date="2021-01" db="EMBL/GenBank/DDBJ databases">
        <title>Whole genome shotgun sequence of Actinoplanes capillaceus NBRC 16408.</title>
        <authorList>
            <person name="Komaki H."/>
            <person name="Tamura T."/>
        </authorList>
    </citation>
    <scope>NUCLEOTIDE SEQUENCE [LARGE SCALE GENOMIC DNA]</scope>
    <source>
        <strain evidence="3">NBRC 16408</strain>
    </source>
</reference>